<proteinExistence type="inferred from homology"/>
<dbReference type="EC" id="2.5.1.61" evidence="8"/>
<evidence type="ECO:0000256" key="7">
    <source>
        <dbReference type="ARBA" id="ARBA00048169"/>
    </source>
</evidence>
<dbReference type="FunFam" id="3.40.190.10:FF:000086">
    <property type="entry name" value="Probable porphobilinogen deaminase"/>
    <property type="match status" value="1"/>
</dbReference>
<evidence type="ECO:0000256" key="5">
    <source>
        <dbReference type="ARBA" id="ARBA00022679"/>
    </source>
</evidence>
<comment type="miscellaneous">
    <text evidence="8">The porphobilinogen subunits are added to the dipyrromethane group.</text>
</comment>
<dbReference type="GO" id="GO:0005737">
    <property type="term" value="C:cytoplasm"/>
    <property type="evidence" value="ECO:0007669"/>
    <property type="project" value="UniProtKB-UniRule"/>
</dbReference>
<dbReference type="Proteomes" id="UP000290567">
    <property type="component" value="Unassembled WGS sequence"/>
</dbReference>
<evidence type="ECO:0000256" key="2">
    <source>
        <dbReference type="ARBA" id="ARBA00004735"/>
    </source>
</evidence>
<organism evidence="11 12">
    <name type="scientific">Enterococcus florum</name>
    <dbReference type="NCBI Taxonomy" id="2480627"/>
    <lineage>
        <taxon>Bacteria</taxon>
        <taxon>Bacillati</taxon>
        <taxon>Bacillota</taxon>
        <taxon>Bacilli</taxon>
        <taxon>Lactobacillales</taxon>
        <taxon>Enterococcaceae</taxon>
        <taxon>Enterococcus</taxon>
    </lineage>
</organism>
<evidence type="ECO:0000259" key="9">
    <source>
        <dbReference type="Pfam" id="PF01379"/>
    </source>
</evidence>
<evidence type="ECO:0000259" key="10">
    <source>
        <dbReference type="Pfam" id="PF03900"/>
    </source>
</evidence>
<evidence type="ECO:0000256" key="1">
    <source>
        <dbReference type="ARBA" id="ARBA00002869"/>
    </source>
</evidence>
<dbReference type="PIRSF" id="PIRSF001438">
    <property type="entry name" value="4pyrrol_synth_OHMeBilane_synth"/>
    <property type="match status" value="1"/>
</dbReference>
<feature type="modified residue" description="S-(dipyrrolylmethanemethyl)cysteine" evidence="8">
    <location>
        <position position="243"/>
    </location>
</feature>
<dbReference type="OrthoDB" id="9810298at2"/>
<dbReference type="InterPro" id="IPR000860">
    <property type="entry name" value="HemC"/>
</dbReference>
<gene>
    <name evidence="11" type="primary">hemC_1</name>
    <name evidence="8" type="synonym">hemC</name>
    <name evidence="11" type="ORF">NRIC_31030</name>
</gene>
<evidence type="ECO:0000256" key="6">
    <source>
        <dbReference type="ARBA" id="ARBA00023244"/>
    </source>
</evidence>
<dbReference type="InterPro" id="IPR022417">
    <property type="entry name" value="Porphobilin_deaminase_N"/>
</dbReference>
<evidence type="ECO:0000313" key="11">
    <source>
        <dbReference type="EMBL" id="GCF95212.1"/>
    </source>
</evidence>
<keyword evidence="6 8" id="KW-0627">Porphyrin biosynthesis</keyword>
<dbReference type="EMBL" id="BJCC01000028">
    <property type="protein sequence ID" value="GCF95212.1"/>
    <property type="molecule type" value="Genomic_DNA"/>
</dbReference>
<feature type="domain" description="Porphobilinogen deaminase C-terminal" evidence="10">
    <location>
        <begin position="227"/>
        <end position="294"/>
    </location>
</feature>
<comment type="similarity">
    <text evidence="3 8">Belongs to the HMBS family.</text>
</comment>
<comment type="pathway">
    <text evidence="2">Porphyrin-containing compound metabolism; protoporphyrin-IX biosynthesis; coproporphyrinogen-III from 5-aminolevulinate: step 2/4.</text>
</comment>
<comment type="catalytic activity">
    <reaction evidence="7 8">
        <text>4 porphobilinogen + H2O = hydroxymethylbilane + 4 NH4(+)</text>
        <dbReference type="Rhea" id="RHEA:13185"/>
        <dbReference type="ChEBI" id="CHEBI:15377"/>
        <dbReference type="ChEBI" id="CHEBI:28938"/>
        <dbReference type="ChEBI" id="CHEBI:57845"/>
        <dbReference type="ChEBI" id="CHEBI:58126"/>
        <dbReference type="EC" id="2.5.1.61"/>
    </reaction>
</comment>
<keyword evidence="5 8" id="KW-0808">Transferase</keyword>
<dbReference type="AlphaFoldDB" id="A0A4P5PHT8"/>
<accession>A0A4P5PHT8</accession>
<dbReference type="PANTHER" id="PTHR11557">
    <property type="entry name" value="PORPHOBILINOGEN DEAMINASE"/>
    <property type="match status" value="1"/>
</dbReference>
<dbReference type="SUPFAM" id="SSF54782">
    <property type="entry name" value="Porphobilinogen deaminase (hydroxymethylbilane synthase), C-terminal domain"/>
    <property type="match status" value="1"/>
</dbReference>
<comment type="subunit">
    <text evidence="4 8">Monomer.</text>
</comment>
<comment type="function">
    <text evidence="1 8">Tetrapolymerization of the monopyrrole PBG into the hydroxymethylbilane pre-uroporphyrinogen in several discrete steps.</text>
</comment>
<dbReference type="PRINTS" id="PR00151">
    <property type="entry name" value="PORPHBDMNASE"/>
</dbReference>
<dbReference type="Pfam" id="PF01379">
    <property type="entry name" value="Porphobil_deam"/>
    <property type="match status" value="1"/>
</dbReference>
<evidence type="ECO:0000256" key="8">
    <source>
        <dbReference type="HAMAP-Rule" id="MF_00260"/>
    </source>
</evidence>
<dbReference type="Pfam" id="PF03900">
    <property type="entry name" value="Porphobil_deamC"/>
    <property type="match status" value="1"/>
</dbReference>
<dbReference type="Gene3D" id="3.40.190.10">
    <property type="entry name" value="Periplasmic binding protein-like II"/>
    <property type="match status" value="2"/>
</dbReference>
<protein>
    <recommendedName>
        <fullName evidence="8">Porphobilinogen deaminase</fullName>
        <shortName evidence="8">PBG</shortName>
        <ecNumber evidence="8">2.5.1.61</ecNumber>
    </recommendedName>
    <alternativeName>
        <fullName evidence="8">Hydroxymethylbilane synthase</fullName>
        <shortName evidence="8">HMBS</shortName>
    </alternativeName>
    <alternativeName>
        <fullName evidence="8">Pre-uroporphyrinogen synthase</fullName>
    </alternativeName>
</protein>
<dbReference type="SUPFAM" id="SSF53850">
    <property type="entry name" value="Periplasmic binding protein-like II"/>
    <property type="match status" value="1"/>
</dbReference>
<dbReference type="NCBIfam" id="TIGR00212">
    <property type="entry name" value="hemC"/>
    <property type="match status" value="1"/>
</dbReference>
<dbReference type="PANTHER" id="PTHR11557:SF0">
    <property type="entry name" value="PORPHOBILINOGEN DEAMINASE"/>
    <property type="match status" value="1"/>
</dbReference>
<dbReference type="InterPro" id="IPR036803">
    <property type="entry name" value="Porphobilinogen_deaminase_C_sf"/>
</dbReference>
<evidence type="ECO:0000256" key="3">
    <source>
        <dbReference type="ARBA" id="ARBA00005638"/>
    </source>
</evidence>
<comment type="cofactor">
    <cofactor evidence="8">
        <name>dipyrromethane</name>
        <dbReference type="ChEBI" id="CHEBI:60342"/>
    </cofactor>
    <text evidence="8">Binds 1 dipyrromethane group covalently.</text>
</comment>
<feature type="domain" description="Porphobilinogen deaminase N-terminal" evidence="9">
    <location>
        <begin position="5"/>
        <end position="213"/>
    </location>
</feature>
<dbReference type="Gene3D" id="3.30.160.40">
    <property type="entry name" value="Porphobilinogen deaminase, C-terminal domain"/>
    <property type="match status" value="1"/>
</dbReference>
<reference evidence="12" key="1">
    <citation type="submission" date="2019-02" db="EMBL/GenBank/DDBJ databases">
        <title>Draft genome sequence of Enterococcus sp. Gos25-1.</title>
        <authorList>
            <person name="Tanaka N."/>
            <person name="Shiwa Y."/>
            <person name="Fujita N."/>
        </authorList>
    </citation>
    <scope>NUCLEOTIDE SEQUENCE [LARGE SCALE GENOMIC DNA]</scope>
    <source>
        <strain evidence="12">Gos25-1</strain>
    </source>
</reference>
<dbReference type="GO" id="GO:0004418">
    <property type="term" value="F:hydroxymethylbilane synthase activity"/>
    <property type="evidence" value="ECO:0007669"/>
    <property type="project" value="UniProtKB-UniRule"/>
</dbReference>
<dbReference type="FunFam" id="3.40.190.10:FF:000005">
    <property type="entry name" value="Porphobilinogen deaminase"/>
    <property type="match status" value="1"/>
</dbReference>
<dbReference type="GO" id="GO:0006782">
    <property type="term" value="P:protoporphyrinogen IX biosynthetic process"/>
    <property type="evidence" value="ECO:0007669"/>
    <property type="project" value="UniProtKB-UniRule"/>
</dbReference>
<sequence length="315" mass="34715">MDNVLKVGTRGSKLAMTQTKQTVEALKQMCPGIEFEIVKIKTKGDHLASHNLQAISGQGAFVRELEWQLREGKIDFAVHSLKDIPTVIHEELTLASIVKRKSATDCLIVKNQADTLTNLPKSAIVGTSSLRRKAQLLHVRPDFDIQPIRGNIDTRIRKMKEGQYDAIVLALAGVERLGLTDTINFQELTPEIMLPAIGQGALALECRKENADLVEWLKRLEDPETAFCVKAERAFLNSMDGSCTFPVGAYAQKVGETYELEGMIGCENGQILLKEKAAGNDPVALGRGVAGKLIDQGAFDLIEKCKRDQEKIIIH</sequence>
<dbReference type="HAMAP" id="MF_00260">
    <property type="entry name" value="Porphobil_deam"/>
    <property type="match status" value="1"/>
</dbReference>
<evidence type="ECO:0000313" key="12">
    <source>
        <dbReference type="Proteomes" id="UP000290567"/>
    </source>
</evidence>
<name>A0A4P5PHT8_9ENTE</name>
<evidence type="ECO:0000256" key="4">
    <source>
        <dbReference type="ARBA" id="ARBA00011245"/>
    </source>
</evidence>
<dbReference type="RefSeq" id="WP_146623608.1">
    <property type="nucleotide sequence ID" value="NZ_BJCC01000028.1"/>
</dbReference>
<comment type="caution">
    <text evidence="11">The sequence shown here is derived from an EMBL/GenBank/DDBJ whole genome shotgun (WGS) entry which is preliminary data.</text>
</comment>
<dbReference type="InterPro" id="IPR022418">
    <property type="entry name" value="Porphobilinogen_deaminase_C"/>
</dbReference>
<keyword evidence="12" id="KW-1185">Reference proteome</keyword>